<protein>
    <submittedName>
        <fullName evidence="1">Uncharacterized protein</fullName>
    </submittedName>
</protein>
<accession>A0A2W5WSS0</accession>
<dbReference type="Proteomes" id="UP000249393">
    <property type="component" value="Unassembled WGS sequence"/>
</dbReference>
<evidence type="ECO:0000313" key="1">
    <source>
        <dbReference type="EMBL" id="PZR37208.1"/>
    </source>
</evidence>
<dbReference type="AlphaFoldDB" id="A0A2W5WSS0"/>
<reference evidence="1 2" key="1">
    <citation type="submission" date="2017-08" db="EMBL/GenBank/DDBJ databases">
        <title>Infants hospitalized years apart are colonized by the same room-sourced microbial strains.</title>
        <authorList>
            <person name="Brooks B."/>
            <person name="Olm M.R."/>
            <person name="Firek B.A."/>
            <person name="Baker R."/>
            <person name="Thomas B.C."/>
            <person name="Morowitz M.J."/>
            <person name="Banfield J.F."/>
        </authorList>
    </citation>
    <scope>NUCLEOTIDE SEQUENCE [LARGE SCALE GENOMIC DNA]</scope>
    <source>
        <strain evidence="1">S2_003_000_R2_4</strain>
    </source>
</reference>
<dbReference type="EMBL" id="QFQZ01000002">
    <property type="protein sequence ID" value="PZR37208.1"/>
    <property type="molecule type" value="Genomic_DNA"/>
</dbReference>
<comment type="caution">
    <text evidence="1">The sequence shown here is derived from an EMBL/GenBank/DDBJ whole genome shotgun (WGS) entry which is preliminary data.</text>
</comment>
<name>A0A2W5WSS0_9CAUL</name>
<evidence type="ECO:0000313" key="2">
    <source>
        <dbReference type="Proteomes" id="UP000249393"/>
    </source>
</evidence>
<proteinExistence type="predicted"/>
<organism evidence="1 2">
    <name type="scientific">Caulobacter segnis</name>
    <dbReference type="NCBI Taxonomy" id="88688"/>
    <lineage>
        <taxon>Bacteria</taxon>
        <taxon>Pseudomonadati</taxon>
        <taxon>Pseudomonadota</taxon>
        <taxon>Alphaproteobacteria</taxon>
        <taxon>Caulobacterales</taxon>
        <taxon>Caulobacteraceae</taxon>
        <taxon>Caulobacter</taxon>
    </lineage>
</organism>
<gene>
    <name evidence="1" type="ORF">DI526_01440</name>
</gene>
<sequence length="69" mass="7731">MLDRQDREGLALVAVKSGVSIAAYSGIRELLRLAALGAWLEEHVKHQAPVPVVRGLYDEFGRYWPKETP</sequence>